<proteinExistence type="predicted"/>
<feature type="non-terminal residue" evidence="4">
    <location>
        <position position="1"/>
    </location>
</feature>
<accession>A0A9P6ZWP8</accession>
<feature type="compositionally biased region" description="Basic and acidic residues" evidence="2">
    <location>
        <begin position="84"/>
        <end position="96"/>
    </location>
</feature>
<dbReference type="PROSITE" id="PS50103">
    <property type="entry name" value="ZF_C3H1"/>
    <property type="match status" value="1"/>
</dbReference>
<sequence length="380" mass="42977">VAKRCLDIVKDFRASKGTKFDAAYVISGIIKESLPLSSGEDPSTIAAIYMSMLDEWESEQNQANRRGKEVCRERCSVEPVSNSHIEEESPAEDIRSRQVSIEPGEPARKRAKLDFTCLDFKPTVHQELSRPLSANLRRTIRILQNWAQDQKQARLKLMYHEHSPEFHESGWADIVAGRSISLDAIHTIITTSQAVDKHSETIGDVELTYGISETATKKITTQGHWNAAWNRAARAIKFAFPFRQAELDAYSEHINEQFDQQLENCHGRVLRYDKSIRFRVGNTRRYELSNFECFKDIYSSHFSAGGRLHNYSGESSKSTGGGRDPSAKHDPCQKWNNGECTRSAASCCFAHICNVEQDGRVCACHHVRTKHNEDGKSKAD</sequence>
<dbReference type="OrthoDB" id="2669067at2759"/>
<keyword evidence="1" id="KW-0862">Zinc</keyword>
<evidence type="ECO:0000313" key="4">
    <source>
        <dbReference type="EMBL" id="KAG1777808.1"/>
    </source>
</evidence>
<comment type="caution">
    <text evidence="4">The sequence shown here is derived from an EMBL/GenBank/DDBJ whole genome shotgun (WGS) entry which is preliminary data.</text>
</comment>
<dbReference type="InterPro" id="IPR000571">
    <property type="entry name" value="Znf_CCCH"/>
</dbReference>
<protein>
    <recommendedName>
        <fullName evidence="3">C3H1-type domain-containing protein</fullName>
    </recommendedName>
</protein>
<gene>
    <name evidence="4" type="ORF">EV702DRAFT_969337</name>
</gene>
<feature type="zinc finger region" description="C3H1-type" evidence="1">
    <location>
        <begin position="326"/>
        <end position="354"/>
    </location>
</feature>
<keyword evidence="1" id="KW-0479">Metal-binding</keyword>
<keyword evidence="1" id="KW-0863">Zinc-finger</keyword>
<dbReference type="EMBL" id="JABBWD010000019">
    <property type="protein sequence ID" value="KAG1777808.1"/>
    <property type="molecule type" value="Genomic_DNA"/>
</dbReference>
<dbReference type="GO" id="GO:0008270">
    <property type="term" value="F:zinc ion binding"/>
    <property type="evidence" value="ECO:0007669"/>
    <property type="project" value="UniProtKB-KW"/>
</dbReference>
<evidence type="ECO:0000256" key="1">
    <source>
        <dbReference type="PROSITE-ProRule" id="PRU00723"/>
    </source>
</evidence>
<name>A0A9P6ZWP8_9AGAM</name>
<keyword evidence="5" id="KW-1185">Reference proteome</keyword>
<reference evidence="4" key="1">
    <citation type="journal article" date="2020" name="New Phytol.">
        <title>Comparative genomics reveals dynamic genome evolution in host specialist ectomycorrhizal fungi.</title>
        <authorList>
            <person name="Lofgren L.A."/>
            <person name="Nguyen N.H."/>
            <person name="Vilgalys R."/>
            <person name="Ruytinx J."/>
            <person name="Liao H.L."/>
            <person name="Branco S."/>
            <person name="Kuo A."/>
            <person name="LaButti K."/>
            <person name="Lipzen A."/>
            <person name="Andreopoulos W."/>
            <person name="Pangilinan J."/>
            <person name="Riley R."/>
            <person name="Hundley H."/>
            <person name="Na H."/>
            <person name="Barry K."/>
            <person name="Grigoriev I.V."/>
            <person name="Stajich J.E."/>
            <person name="Kennedy P.G."/>
        </authorList>
    </citation>
    <scope>NUCLEOTIDE SEQUENCE</scope>
    <source>
        <strain evidence="4">DOB743</strain>
    </source>
</reference>
<dbReference type="AlphaFoldDB" id="A0A9P6ZWP8"/>
<feature type="region of interest" description="Disordered" evidence="2">
    <location>
        <begin position="81"/>
        <end position="105"/>
    </location>
</feature>
<evidence type="ECO:0000256" key="2">
    <source>
        <dbReference type="SAM" id="MobiDB-lite"/>
    </source>
</evidence>
<feature type="domain" description="C3H1-type" evidence="3">
    <location>
        <begin position="326"/>
        <end position="354"/>
    </location>
</feature>
<evidence type="ECO:0000313" key="5">
    <source>
        <dbReference type="Proteomes" id="UP000714275"/>
    </source>
</evidence>
<organism evidence="4 5">
    <name type="scientific">Suillus placidus</name>
    <dbReference type="NCBI Taxonomy" id="48579"/>
    <lineage>
        <taxon>Eukaryota</taxon>
        <taxon>Fungi</taxon>
        <taxon>Dikarya</taxon>
        <taxon>Basidiomycota</taxon>
        <taxon>Agaricomycotina</taxon>
        <taxon>Agaricomycetes</taxon>
        <taxon>Agaricomycetidae</taxon>
        <taxon>Boletales</taxon>
        <taxon>Suillineae</taxon>
        <taxon>Suillaceae</taxon>
        <taxon>Suillus</taxon>
    </lineage>
</organism>
<evidence type="ECO:0000259" key="3">
    <source>
        <dbReference type="PROSITE" id="PS50103"/>
    </source>
</evidence>
<dbReference type="Proteomes" id="UP000714275">
    <property type="component" value="Unassembled WGS sequence"/>
</dbReference>